<feature type="zinc finger region" description="C3H1-type" evidence="5">
    <location>
        <begin position="317"/>
        <end position="343"/>
    </location>
</feature>
<evidence type="ECO:0000256" key="2">
    <source>
        <dbReference type="ARBA" id="ARBA00022737"/>
    </source>
</evidence>
<feature type="zinc finger region" description="C3H1-type" evidence="5">
    <location>
        <begin position="293"/>
        <end position="316"/>
    </location>
</feature>
<feature type="domain" description="C3H1-type" evidence="7">
    <location>
        <begin position="344"/>
        <end position="372"/>
    </location>
</feature>
<reference evidence="9" key="1">
    <citation type="submission" date="2020-06" db="EMBL/GenBank/DDBJ databases">
        <title>A chromosome-scale genome assembly of Talaromyces rugulosus W13939.</title>
        <authorList>
            <person name="Wang B."/>
            <person name="Guo L."/>
            <person name="Ye K."/>
            <person name="Wang L."/>
        </authorList>
    </citation>
    <scope>NUCLEOTIDE SEQUENCE [LARGE SCALE GENOMIC DNA]</scope>
    <source>
        <strain evidence="9">W13939</strain>
    </source>
</reference>
<dbReference type="PANTHER" id="PTHR46156:SF1">
    <property type="entry name" value="ZINC FINGER CCCH DOMAIN-CONTAINING PROTEIN 3"/>
    <property type="match status" value="1"/>
</dbReference>
<keyword evidence="1 5" id="KW-0479">Metal-binding</keyword>
<dbReference type="Pfam" id="PF00642">
    <property type="entry name" value="zf-CCCH"/>
    <property type="match status" value="1"/>
</dbReference>
<dbReference type="Gene3D" id="4.10.1000.10">
    <property type="entry name" value="Zinc finger, CCCH-type"/>
    <property type="match status" value="2"/>
</dbReference>
<dbReference type="Proteomes" id="UP000509510">
    <property type="component" value="Chromosome I"/>
</dbReference>
<evidence type="ECO:0000256" key="4">
    <source>
        <dbReference type="ARBA" id="ARBA00022833"/>
    </source>
</evidence>
<feature type="compositionally biased region" description="Acidic residues" evidence="6">
    <location>
        <begin position="412"/>
        <end position="447"/>
    </location>
</feature>
<dbReference type="FunFam" id="4.10.1000.10:FF:000035">
    <property type="entry name" value="CCCH zinc finger protein, variant"/>
    <property type="match status" value="1"/>
</dbReference>
<feature type="domain" description="C3H1-type" evidence="7">
    <location>
        <begin position="317"/>
        <end position="343"/>
    </location>
</feature>
<dbReference type="SUPFAM" id="SSF90229">
    <property type="entry name" value="CCCH zinc finger"/>
    <property type="match status" value="3"/>
</dbReference>
<evidence type="ECO:0000313" key="8">
    <source>
        <dbReference type="EMBL" id="QKX55174.1"/>
    </source>
</evidence>
<dbReference type="OrthoDB" id="410307at2759"/>
<gene>
    <name evidence="8" type="ORF">TRUGW13939_02266</name>
</gene>
<keyword evidence="9" id="KW-1185">Reference proteome</keyword>
<evidence type="ECO:0000256" key="3">
    <source>
        <dbReference type="ARBA" id="ARBA00022771"/>
    </source>
</evidence>
<feature type="region of interest" description="Disordered" evidence="6">
    <location>
        <begin position="403"/>
        <end position="465"/>
    </location>
</feature>
<keyword evidence="2" id="KW-0677">Repeat</keyword>
<keyword evidence="4 5" id="KW-0862">Zinc</keyword>
<accession>A0A7H8QMQ6</accession>
<proteinExistence type="predicted"/>
<protein>
    <recommendedName>
        <fullName evidence="7">C3H1-type domain-containing protein</fullName>
    </recommendedName>
</protein>
<evidence type="ECO:0000256" key="5">
    <source>
        <dbReference type="PROSITE-ProRule" id="PRU00723"/>
    </source>
</evidence>
<evidence type="ECO:0000313" key="9">
    <source>
        <dbReference type="Proteomes" id="UP000509510"/>
    </source>
</evidence>
<dbReference type="KEGG" id="trg:TRUGW13939_02266"/>
<feature type="compositionally biased region" description="Basic residues" evidence="6">
    <location>
        <begin position="60"/>
        <end position="70"/>
    </location>
</feature>
<feature type="domain" description="C3H1-type" evidence="7">
    <location>
        <begin position="261"/>
        <end position="289"/>
    </location>
</feature>
<feature type="domain" description="C3H1-type" evidence="7">
    <location>
        <begin position="293"/>
        <end position="316"/>
    </location>
</feature>
<dbReference type="PANTHER" id="PTHR46156">
    <property type="entry name" value="CCCH ZINGC FINGER"/>
    <property type="match status" value="1"/>
</dbReference>
<dbReference type="FunFam" id="4.10.1000.10:FF:000022">
    <property type="entry name" value="Zinc finger CCCH domain-containing protein 7"/>
    <property type="match status" value="1"/>
</dbReference>
<feature type="region of interest" description="Disordered" evidence="6">
    <location>
        <begin position="29"/>
        <end position="105"/>
    </location>
</feature>
<dbReference type="PROSITE" id="PS50103">
    <property type="entry name" value="ZF_C3H1"/>
    <property type="match status" value="4"/>
</dbReference>
<feature type="compositionally biased region" description="Low complexity" evidence="6">
    <location>
        <begin position="30"/>
        <end position="42"/>
    </location>
</feature>
<dbReference type="InterPro" id="IPR000571">
    <property type="entry name" value="Znf_CCCH"/>
</dbReference>
<dbReference type="Gene3D" id="6.10.250.3220">
    <property type="match status" value="1"/>
</dbReference>
<dbReference type="RefSeq" id="XP_035341353.1">
    <property type="nucleotide sequence ID" value="XM_035485460.1"/>
</dbReference>
<feature type="compositionally biased region" description="Polar residues" evidence="6">
    <location>
        <begin position="82"/>
        <end position="102"/>
    </location>
</feature>
<dbReference type="GO" id="GO:0008270">
    <property type="term" value="F:zinc ion binding"/>
    <property type="evidence" value="ECO:0007669"/>
    <property type="project" value="UniProtKB-KW"/>
</dbReference>
<name>A0A7H8QMQ6_TALRU</name>
<evidence type="ECO:0000256" key="1">
    <source>
        <dbReference type="ARBA" id="ARBA00022723"/>
    </source>
</evidence>
<dbReference type="GeneID" id="55989775"/>
<dbReference type="AlphaFoldDB" id="A0A7H8QMQ6"/>
<feature type="zinc finger region" description="C3H1-type" evidence="5">
    <location>
        <begin position="261"/>
        <end position="289"/>
    </location>
</feature>
<feature type="zinc finger region" description="C3H1-type" evidence="5">
    <location>
        <begin position="344"/>
        <end position="372"/>
    </location>
</feature>
<evidence type="ECO:0000256" key="6">
    <source>
        <dbReference type="SAM" id="MobiDB-lite"/>
    </source>
</evidence>
<dbReference type="SMART" id="SM00356">
    <property type="entry name" value="ZnF_C3H1"/>
    <property type="match status" value="5"/>
</dbReference>
<dbReference type="GO" id="GO:0005634">
    <property type="term" value="C:nucleus"/>
    <property type="evidence" value="ECO:0007669"/>
    <property type="project" value="TreeGrafter"/>
</dbReference>
<organism evidence="8 9">
    <name type="scientific">Talaromyces rugulosus</name>
    <name type="common">Penicillium rugulosum</name>
    <dbReference type="NCBI Taxonomy" id="121627"/>
    <lineage>
        <taxon>Eukaryota</taxon>
        <taxon>Fungi</taxon>
        <taxon>Dikarya</taxon>
        <taxon>Ascomycota</taxon>
        <taxon>Pezizomycotina</taxon>
        <taxon>Eurotiomycetes</taxon>
        <taxon>Eurotiomycetidae</taxon>
        <taxon>Eurotiales</taxon>
        <taxon>Trichocomaceae</taxon>
        <taxon>Talaromyces</taxon>
        <taxon>Talaromyces sect. Islandici</taxon>
    </lineage>
</organism>
<dbReference type="EMBL" id="CP055898">
    <property type="protein sequence ID" value="QKX55174.1"/>
    <property type="molecule type" value="Genomic_DNA"/>
</dbReference>
<keyword evidence="3 5" id="KW-0863">Zinc-finger</keyword>
<sequence>MMLAWPTKDYEPLRNKSFAYHTLCSFHKNQQSQPQQAASSSSYSGRHPRAGWSPYGTRGSQRRPAAHRNRTLILNNAPGASRESSQTPAASDANENPASNNGWVAKRDRHMQLINSAIYDKEAQARTKAIAATQKGKQERRGKAEEAKVLRYAQGSRNPHVEATAASAPGGVSNFASYQVFIHDIPFQVAQGGSKLIRQSSATLASCTSIGTGLRGLDDQKDADKTPKKVAVGGVTFVRSKNGNLHRLGAVMNKRKPSKIKKRDELCKRFSRTGTCYKGPTCSYIHDPNKVAMCKEFLQTGKCHAGDSCDLSHEPNPHRSPVCVHFLRGRCSNPACRYAHVRVTPGAPVCRAFGILGYCEKGEECTDRHVYECPDYANTGSCKKTKCTLPHVDRAGQIRKAAVNKTEKSVSDEDDEDVSSDEEEHEEIDSDDVDSDELDSDDEEPVEMVEGGQGGLSGQQDFVHI</sequence>
<evidence type="ECO:0000259" key="7">
    <source>
        <dbReference type="PROSITE" id="PS50103"/>
    </source>
</evidence>
<dbReference type="InterPro" id="IPR036855">
    <property type="entry name" value="Znf_CCCH_sf"/>
</dbReference>